<organism evidence="3 4">
    <name type="scientific">Batillaria attramentaria</name>
    <dbReference type="NCBI Taxonomy" id="370345"/>
    <lineage>
        <taxon>Eukaryota</taxon>
        <taxon>Metazoa</taxon>
        <taxon>Spiralia</taxon>
        <taxon>Lophotrochozoa</taxon>
        <taxon>Mollusca</taxon>
        <taxon>Gastropoda</taxon>
        <taxon>Caenogastropoda</taxon>
        <taxon>Sorbeoconcha</taxon>
        <taxon>Cerithioidea</taxon>
        <taxon>Batillariidae</taxon>
        <taxon>Batillaria</taxon>
    </lineage>
</organism>
<gene>
    <name evidence="3" type="ORF">BaRGS_00024284</name>
</gene>
<comment type="caution">
    <text evidence="3">The sequence shown here is derived from an EMBL/GenBank/DDBJ whole genome shotgun (WGS) entry which is preliminary data.</text>
</comment>
<dbReference type="EMBL" id="JACVVK020000209">
    <property type="protein sequence ID" value="KAK7484528.1"/>
    <property type="molecule type" value="Genomic_DNA"/>
</dbReference>
<reference evidence="3 4" key="1">
    <citation type="journal article" date="2023" name="Sci. Data">
        <title>Genome assembly of the Korean intertidal mud-creeper Batillaria attramentaria.</title>
        <authorList>
            <person name="Patra A.K."/>
            <person name="Ho P.T."/>
            <person name="Jun S."/>
            <person name="Lee S.J."/>
            <person name="Kim Y."/>
            <person name="Won Y.J."/>
        </authorList>
    </citation>
    <scope>NUCLEOTIDE SEQUENCE [LARGE SCALE GENOMIC DNA]</scope>
    <source>
        <strain evidence="3">Wonlab-2016</strain>
    </source>
</reference>
<feature type="domain" description="LicD/FKTN/FKRP nucleotidyltransferase" evidence="2">
    <location>
        <begin position="231"/>
        <end position="275"/>
    </location>
</feature>
<evidence type="ECO:0000313" key="3">
    <source>
        <dbReference type="EMBL" id="KAK7484528.1"/>
    </source>
</evidence>
<dbReference type="AlphaFoldDB" id="A0ABD0KBQ7"/>
<sequence>TPRGRHARTKMSLQSMGGRSLAFLTRCQLRFCRHPVRAAMLMLVAVSLMCLYTFLFPVNPDGFVTHVRASGQNLSSTKPTDKLAKRFNPTAKEDKDKRSIILKTKGQNYFTGSKEEIDSTVTQGLDFSSKRKDNLRNTTLNKIRLRSVLLLLKGGRQTVAPLQSISSKPSGTFTAKLKSSSWKRITHTTSTTVRPPTDAELRVFRRRVNDSELQIFGKLLDAFSATLTQARIPFFLYGGTLIGSWRHHGPIPWDDDADVAIPFAKRRRVQELLATIGPDFMVRTRGNQTTKFYHHDSSKAGGQMWRWPFIDVCFYVENATHIWDPDKYFPEYHFPKEIVFPLTQRPYMGRMLPTPKDTKAFLTHTYTIDKCLVGHYSHRIENGRPDSDRGDPVDCRVLHSVYPFVHRVNVEGAGCNETLVDHGAVVSWYLAANVTCQE</sequence>
<evidence type="ECO:0000313" key="4">
    <source>
        <dbReference type="Proteomes" id="UP001519460"/>
    </source>
</evidence>
<protein>
    <recommendedName>
        <fullName evidence="2">LicD/FKTN/FKRP nucleotidyltransferase domain-containing protein</fullName>
    </recommendedName>
</protein>
<keyword evidence="1" id="KW-0472">Membrane</keyword>
<keyword evidence="4" id="KW-1185">Reference proteome</keyword>
<keyword evidence="1" id="KW-1133">Transmembrane helix</keyword>
<accession>A0ABD0KBQ7</accession>
<dbReference type="GO" id="GO:0009100">
    <property type="term" value="P:glycoprotein metabolic process"/>
    <property type="evidence" value="ECO:0007669"/>
    <property type="project" value="UniProtKB-ARBA"/>
</dbReference>
<dbReference type="Proteomes" id="UP001519460">
    <property type="component" value="Unassembled WGS sequence"/>
</dbReference>
<dbReference type="Pfam" id="PF04991">
    <property type="entry name" value="LicD"/>
    <property type="match status" value="1"/>
</dbReference>
<dbReference type="PANTHER" id="PTHR43404">
    <property type="entry name" value="LIPOPOLYSACCHARIDE CHOLINEPHOSPHOTRANSFERASE LICD"/>
    <property type="match status" value="1"/>
</dbReference>
<dbReference type="InterPro" id="IPR052942">
    <property type="entry name" value="LPS_cholinephosphotransferase"/>
</dbReference>
<evidence type="ECO:0000259" key="2">
    <source>
        <dbReference type="Pfam" id="PF04991"/>
    </source>
</evidence>
<dbReference type="PANTHER" id="PTHR43404:SF1">
    <property type="entry name" value="MNN4P"/>
    <property type="match status" value="1"/>
</dbReference>
<name>A0ABD0KBQ7_9CAEN</name>
<dbReference type="InterPro" id="IPR007074">
    <property type="entry name" value="LicD/FKTN/FKRP_NTP_transf"/>
</dbReference>
<evidence type="ECO:0000256" key="1">
    <source>
        <dbReference type="SAM" id="Phobius"/>
    </source>
</evidence>
<keyword evidence="1" id="KW-0812">Transmembrane</keyword>
<feature type="transmembrane region" description="Helical" evidence="1">
    <location>
        <begin position="38"/>
        <end position="58"/>
    </location>
</feature>
<feature type="non-terminal residue" evidence="3">
    <location>
        <position position="1"/>
    </location>
</feature>
<proteinExistence type="predicted"/>